<proteinExistence type="predicted"/>
<dbReference type="AlphaFoldDB" id="A0AAV3QIZ3"/>
<dbReference type="Proteomes" id="UP001454036">
    <property type="component" value="Unassembled WGS sequence"/>
</dbReference>
<reference evidence="1 2" key="1">
    <citation type="submission" date="2024-01" db="EMBL/GenBank/DDBJ databases">
        <title>The complete chloroplast genome sequence of Lithospermum erythrorhizon: insights into the phylogenetic relationship among Boraginaceae species and the maternal lineages of purple gromwells.</title>
        <authorList>
            <person name="Okada T."/>
            <person name="Watanabe K."/>
        </authorList>
    </citation>
    <scope>NUCLEOTIDE SEQUENCE [LARGE SCALE GENOMIC DNA]</scope>
</reference>
<evidence type="ECO:0000313" key="2">
    <source>
        <dbReference type="Proteomes" id="UP001454036"/>
    </source>
</evidence>
<comment type="caution">
    <text evidence="1">The sequence shown here is derived from an EMBL/GenBank/DDBJ whole genome shotgun (WGS) entry which is preliminary data.</text>
</comment>
<gene>
    <name evidence="1" type="ORF">LIER_19773</name>
</gene>
<protein>
    <recommendedName>
        <fullName evidence="3">Secreted protein</fullName>
    </recommendedName>
</protein>
<keyword evidence="2" id="KW-1185">Reference proteome</keyword>
<sequence length="128" mass="13622">MIALRMSGEKGASPASLVLVLVPRLGCPATLVEIASTCRRKVVLASGGGVRATASRAVASWRPGRPTTGSFPLRTGAVWVYFSSLSSRTDDTATGFSPFNWGSCSRRCCITHEMMVPVMNYPGSLRLV</sequence>
<organism evidence="1 2">
    <name type="scientific">Lithospermum erythrorhizon</name>
    <name type="common">Purple gromwell</name>
    <name type="synonym">Lithospermum officinale var. erythrorhizon</name>
    <dbReference type="NCBI Taxonomy" id="34254"/>
    <lineage>
        <taxon>Eukaryota</taxon>
        <taxon>Viridiplantae</taxon>
        <taxon>Streptophyta</taxon>
        <taxon>Embryophyta</taxon>
        <taxon>Tracheophyta</taxon>
        <taxon>Spermatophyta</taxon>
        <taxon>Magnoliopsida</taxon>
        <taxon>eudicotyledons</taxon>
        <taxon>Gunneridae</taxon>
        <taxon>Pentapetalae</taxon>
        <taxon>asterids</taxon>
        <taxon>lamiids</taxon>
        <taxon>Boraginales</taxon>
        <taxon>Boraginaceae</taxon>
        <taxon>Boraginoideae</taxon>
        <taxon>Lithospermeae</taxon>
        <taxon>Lithospermum</taxon>
    </lineage>
</organism>
<evidence type="ECO:0008006" key="3">
    <source>
        <dbReference type="Google" id="ProtNLM"/>
    </source>
</evidence>
<accession>A0AAV3QIZ3</accession>
<evidence type="ECO:0000313" key="1">
    <source>
        <dbReference type="EMBL" id="GAA0164047.1"/>
    </source>
</evidence>
<dbReference type="EMBL" id="BAABME010004937">
    <property type="protein sequence ID" value="GAA0164047.1"/>
    <property type="molecule type" value="Genomic_DNA"/>
</dbReference>
<name>A0AAV3QIZ3_LITER</name>